<dbReference type="PROSITE" id="PS51736">
    <property type="entry name" value="RECOMBINASES_3"/>
    <property type="match status" value="1"/>
</dbReference>
<dbReference type="InterPro" id="IPR036162">
    <property type="entry name" value="Resolvase-like_N_sf"/>
</dbReference>
<dbReference type="Gene3D" id="3.90.1750.20">
    <property type="entry name" value="Putative Large Serine Recombinase, Chain B, Domain 2"/>
    <property type="match status" value="1"/>
</dbReference>
<feature type="domain" description="Resolvase/invertase-type recombinase catalytic" evidence="1">
    <location>
        <begin position="18"/>
        <end position="166"/>
    </location>
</feature>
<keyword evidence="4" id="KW-1185">Reference proteome</keyword>
<protein>
    <submittedName>
        <fullName evidence="3">Transposon Tn3 resolvase</fullName>
    </submittedName>
</protein>
<feature type="domain" description="Recombinase" evidence="2">
    <location>
        <begin position="173"/>
        <end position="297"/>
    </location>
</feature>
<dbReference type="InterPro" id="IPR050639">
    <property type="entry name" value="SSR_resolvase"/>
</dbReference>
<dbReference type="EMBL" id="CABWJV010000006">
    <property type="protein sequence ID" value="VWQ26397.1"/>
    <property type="molecule type" value="Genomic_DNA"/>
</dbReference>
<dbReference type="Pfam" id="PF13408">
    <property type="entry name" value="Zn_ribbon_recom"/>
    <property type="match status" value="1"/>
</dbReference>
<dbReference type="SUPFAM" id="SSF53041">
    <property type="entry name" value="Resolvase-like"/>
    <property type="match status" value="1"/>
</dbReference>
<comment type="caution">
    <text evidence="3">The sequence shown here is derived from an EMBL/GenBank/DDBJ whole genome shotgun (WGS) entry which is preliminary data.</text>
</comment>
<dbReference type="RefSeq" id="WP_174767641.1">
    <property type="nucleotide sequence ID" value="NZ_CABWJV010000006.1"/>
</dbReference>
<dbReference type="PANTHER" id="PTHR30461:SF23">
    <property type="entry name" value="DNA RECOMBINASE-RELATED"/>
    <property type="match status" value="1"/>
</dbReference>
<evidence type="ECO:0000259" key="2">
    <source>
        <dbReference type="PROSITE" id="PS51737"/>
    </source>
</evidence>
<dbReference type="Pfam" id="PF00239">
    <property type="entry name" value="Resolvase"/>
    <property type="match status" value="1"/>
</dbReference>
<dbReference type="InterPro" id="IPR006119">
    <property type="entry name" value="Resolv_N"/>
</dbReference>
<accession>A0ABY6YE08</accession>
<dbReference type="InterPro" id="IPR025827">
    <property type="entry name" value="Zn_ribbon_recom_dom"/>
</dbReference>
<reference evidence="3 4" key="1">
    <citation type="submission" date="2019-10" db="EMBL/GenBank/DDBJ databases">
        <authorList>
            <consortium name="Melissa Lawson"/>
            <person name="O'neill I."/>
        </authorList>
    </citation>
    <scope>NUCLEOTIDE SEQUENCE [LARGE SCALE GENOMIC DNA]</scope>
    <source>
        <strain evidence="3">LH_658</strain>
    </source>
</reference>
<evidence type="ECO:0000313" key="3">
    <source>
        <dbReference type="EMBL" id="VWQ26397.1"/>
    </source>
</evidence>
<dbReference type="SMART" id="SM00857">
    <property type="entry name" value="Resolvase"/>
    <property type="match status" value="1"/>
</dbReference>
<dbReference type="InterPro" id="IPR011109">
    <property type="entry name" value="DNA_bind_recombinase_dom"/>
</dbReference>
<proteinExistence type="predicted"/>
<dbReference type="InterPro" id="IPR038109">
    <property type="entry name" value="DNA_bind_recomb_sf"/>
</dbReference>
<dbReference type="CDD" id="cd00338">
    <property type="entry name" value="Ser_Recombinase"/>
    <property type="match status" value="1"/>
</dbReference>
<evidence type="ECO:0000259" key="1">
    <source>
        <dbReference type="PROSITE" id="PS51736"/>
    </source>
</evidence>
<dbReference type="Gene3D" id="3.40.50.1390">
    <property type="entry name" value="Resolvase, N-terminal catalytic domain"/>
    <property type="match status" value="1"/>
</dbReference>
<dbReference type="Proteomes" id="UP000494211">
    <property type="component" value="Unassembled WGS sequence"/>
</dbReference>
<sequence length="413" mass="46722">MSTIFELPRQVVKPAFIRVAAYARVSTESDKQLHSYSAQVSHYQELIRSRPGWQFAGIYTDHGISGTSTLKRDGFNNMMTAARTGEIDLILTKSISRFARNTVDLLAYVRELKALGVTVQFERENIDTSTMDGEILLTLLASFAQAESETNSESVKWAVRKKYQEGYGHSYYVLGYQTVGRELLVVPDEAEIVRRLYTSYLEGISPETVCRQLKAEGKLPTSRGMKVNEKNVRPILENPIYTGMIIGQKYFVPTVGGSAKLNEGEHPQYVVEGHHEPIIEQELFDAVQAEIKRRRKAGHLTLAPSLGTTALTHRVVCSKCGRCYHRRTKCRKNMSYKYWWCELATRGKGNPCKAHQIREVLLHEKILNTLELEKWDDAALLEVIDHIVISPEGQIRIHLKNGTVKHAEFGGAQ</sequence>
<name>A0ABY6YE08_BIFPS</name>
<dbReference type="Pfam" id="PF07508">
    <property type="entry name" value="Recombinase"/>
    <property type="match status" value="1"/>
</dbReference>
<gene>
    <name evidence="3" type="primary">tnpR_2</name>
    <name evidence="3" type="ORF">BIFLH658_01907</name>
</gene>
<evidence type="ECO:0000313" key="4">
    <source>
        <dbReference type="Proteomes" id="UP000494211"/>
    </source>
</evidence>
<organism evidence="3 4">
    <name type="scientific">Bifidobacterium pseudocatenulatum</name>
    <dbReference type="NCBI Taxonomy" id="28026"/>
    <lineage>
        <taxon>Bacteria</taxon>
        <taxon>Bacillati</taxon>
        <taxon>Actinomycetota</taxon>
        <taxon>Actinomycetes</taxon>
        <taxon>Bifidobacteriales</taxon>
        <taxon>Bifidobacteriaceae</taxon>
        <taxon>Bifidobacterium</taxon>
    </lineage>
</organism>
<dbReference type="PANTHER" id="PTHR30461">
    <property type="entry name" value="DNA-INVERTASE FROM LAMBDOID PROPHAGE"/>
    <property type="match status" value="1"/>
</dbReference>
<dbReference type="PROSITE" id="PS51737">
    <property type="entry name" value="RECOMBINASE_DNA_BIND"/>
    <property type="match status" value="1"/>
</dbReference>